<dbReference type="RefSeq" id="XP_011778482.1">
    <property type="nucleotide sequence ID" value="XM_011780180.1"/>
</dbReference>
<evidence type="ECO:0000313" key="1">
    <source>
        <dbReference type="EMBL" id="CBH16218.1"/>
    </source>
</evidence>
<name>D0A4M4_TRYB9</name>
<accession>D0A4M4</accession>
<reference evidence="2" key="1">
    <citation type="journal article" date="2010" name="PLoS Negl. Trop. Dis.">
        <title>The genome sequence of Trypanosoma brucei gambiense, causative agent of chronic human african trypanosomiasis.</title>
        <authorList>
            <person name="Jackson A.P."/>
            <person name="Sanders M."/>
            <person name="Berry A."/>
            <person name="McQuillan J."/>
            <person name="Aslett M.A."/>
            <person name="Quail M.A."/>
            <person name="Chukualim B."/>
            <person name="Capewell P."/>
            <person name="MacLeod A."/>
            <person name="Melville S.E."/>
            <person name="Gibson W."/>
            <person name="Barry J.D."/>
            <person name="Berriman M."/>
            <person name="Hertz-Fowler C."/>
        </authorList>
    </citation>
    <scope>NUCLEOTIDE SEQUENCE [LARGE SCALE GENOMIC DNA]</scope>
    <source>
        <strain evidence="2">MHOM/CI/86/DAL972</strain>
    </source>
</reference>
<proteinExistence type="predicted"/>
<sequence>MFPTKDVKRKNSQYLIGPLKHKLTIKFHGLIILSIIRSDRLHRGQPGKHEGKTVLHSFILPTPTYPQIRIQQKPLTAHLTGATRMILVVKKTIFRQNKVTDPP</sequence>
<gene>
    <name evidence="1" type="ORF">TbgDal_X13140</name>
</gene>
<evidence type="ECO:0000313" key="2">
    <source>
        <dbReference type="Proteomes" id="UP000002316"/>
    </source>
</evidence>
<dbReference type="AlphaFoldDB" id="D0A4M4"/>
<dbReference type="GeneID" id="23864511"/>
<protein>
    <submittedName>
        <fullName evidence="1">Uncharacterized protein</fullName>
    </submittedName>
</protein>
<organism evidence="1 2">
    <name type="scientific">Trypanosoma brucei gambiense (strain MHOM/CI/86/DAL972)</name>
    <dbReference type="NCBI Taxonomy" id="679716"/>
    <lineage>
        <taxon>Eukaryota</taxon>
        <taxon>Discoba</taxon>
        <taxon>Euglenozoa</taxon>
        <taxon>Kinetoplastea</taxon>
        <taxon>Metakinetoplastina</taxon>
        <taxon>Trypanosomatida</taxon>
        <taxon>Trypanosomatidae</taxon>
        <taxon>Trypanosoma</taxon>
    </lineage>
</organism>
<dbReference type="EMBL" id="FN554973">
    <property type="protein sequence ID" value="CBH16218.1"/>
    <property type="molecule type" value="Genomic_DNA"/>
</dbReference>
<dbReference type="KEGG" id="tbg:TbgDal_X13140"/>
<dbReference type="Proteomes" id="UP000002316">
    <property type="component" value="Chromosome 10"/>
</dbReference>